<dbReference type="CDD" id="cd05233">
    <property type="entry name" value="SDR_c"/>
    <property type="match status" value="1"/>
</dbReference>
<comment type="similarity">
    <text evidence="1 4">Belongs to the short-chain dehydrogenases/reductases (SDR) family.</text>
</comment>
<dbReference type="PRINTS" id="PR00080">
    <property type="entry name" value="SDRFAMILY"/>
</dbReference>
<accession>A0ABT3T4S0</accession>
<name>A0ABT3T4S0_9GAMM</name>
<dbReference type="RefSeq" id="WP_279248561.1">
    <property type="nucleotide sequence ID" value="NZ_SHNO01000001.1"/>
</dbReference>
<keyword evidence="6" id="KW-1185">Reference proteome</keyword>
<keyword evidence="2" id="KW-0521">NADP</keyword>
<evidence type="ECO:0000313" key="6">
    <source>
        <dbReference type="Proteomes" id="UP001143304"/>
    </source>
</evidence>
<dbReference type="SUPFAM" id="SSF51735">
    <property type="entry name" value="NAD(P)-binding Rossmann-fold domains"/>
    <property type="match status" value="1"/>
</dbReference>
<gene>
    <name evidence="5" type="ORF">EYC82_05575</name>
</gene>
<reference evidence="5" key="1">
    <citation type="submission" date="2019-02" db="EMBL/GenBank/DDBJ databases">
        <authorList>
            <person name="Li S.-H."/>
        </authorList>
    </citation>
    <scope>NUCLEOTIDE SEQUENCE</scope>
    <source>
        <strain evidence="5">IMCC11814</strain>
    </source>
</reference>
<dbReference type="Proteomes" id="UP001143304">
    <property type="component" value="Unassembled WGS sequence"/>
</dbReference>
<proteinExistence type="inferred from homology"/>
<dbReference type="PANTHER" id="PTHR43391">
    <property type="entry name" value="RETINOL DEHYDROGENASE-RELATED"/>
    <property type="match status" value="1"/>
</dbReference>
<dbReference type="Pfam" id="PF00106">
    <property type="entry name" value="adh_short"/>
    <property type="match status" value="1"/>
</dbReference>
<protein>
    <submittedName>
        <fullName evidence="5">SDR family NAD(P)-dependent oxidoreductase</fullName>
    </submittedName>
</protein>
<sequence length="274" mass="28617">MQDLEGKVAVVTGAGSGIGEGIARAVAAAGMKVVVADIDESKANTVAADLGGDALACGVDVSRLASVEALRDRALQHFGGVHLLCNNAGVWIGALMADADIKDWQYLIDVNLYGVIHGVKAFLPLMLEQGEGHIVNTASMGGLISGPPEGLYTTTKFAIVGLSEALLMETADKGVGVSVLCPGLVNTNLITQSFAVRPDAYDPGIDHQQPAPDVASGISPRVVGEQVVDAVREGGFYVITHDDYRDIIAMRHDNIVASIDEHAKRYGSTSGREV</sequence>
<dbReference type="Gene3D" id="3.40.50.720">
    <property type="entry name" value="NAD(P)-binding Rossmann-like Domain"/>
    <property type="match status" value="1"/>
</dbReference>
<evidence type="ECO:0000256" key="1">
    <source>
        <dbReference type="ARBA" id="ARBA00006484"/>
    </source>
</evidence>
<dbReference type="PANTHER" id="PTHR43391:SF14">
    <property type="entry name" value="DEHYDROGENASE_REDUCTASE SDR FAMILY PROTEIN 7-LIKE"/>
    <property type="match status" value="1"/>
</dbReference>
<dbReference type="InterPro" id="IPR036291">
    <property type="entry name" value="NAD(P)-bd_dom_sf"/>
</dbReference>
<evidence type="ECO:0000256" key="3">
    <source>
        <dbReference type="ARBA" id="ARBA00023002"/>
    </source>
</evidence>
<keyword evidence="3" id="KW-0560">Oxidoreductase</keyword>
<organism evidence="5 6">
    <name type="scientific">Candidatus Marimicrobium litorale</name>
    <dbReference type="NCBI Taxonomy" id="2518991"/>
    <lineage>
        <taxon>Bacteria</taxon>
        <taxon>Pseudomonadati</taxon>
        <taxon>Pseudomonadota</taxon>
        <taxon>Gammaproteobacteria</taxon>
        <taxon>Cellvibrionales</taxon>
        <taxon>Halieaceae</taxon>
        <taxon>Marimicrobium</taxon>
    </lineage>
</organism>
<evidence type="ECO:0000313" key="5">
    <source>
        <dbReference type="EMBL" id="MCX2976820.1"/>
    </source>
</evidence>
<comment type="caution">
    <text evidence="5">The sequence shown here is derived from an EMBL/GenBank/DDBJ whole genome shotgun (WGS) entry which is preliminary data.</text>
</comment>
<dbReference type="PRINTS" id="PR00081">
    <property type="entry name" value="GDHRDH"/>
</dbReference>
<dbReference type="InterPro" id="IPR002347">
    <property type="entry name" value="SDR_fam"/>
</dbReference>
<evidence type="ECO:0000256" key="2">
    <source>
        <dbReference type="ARBA" id="ARBA00022857"/>
    </source>
</evidence>
<dbReference type="EMBL" id="SHNO01000001">
    <property type="protein sequence ID" value="MCX2976820.1"/>
    <property type="molecule type" value="Genomic_DNA"/>
</dbReference>
<evidence type="ECO:0000256" key="4">
    <source>
        <dbReference type="RuleBase" id="RU000363"/>
    </source>
</evidence>